<keyword evidence="1" id="KW-0472">Membrane</keyword>
<dbReference type="EMBL" id="JACOGG010000002">
    <property type="protein sequence ID" value="MBC3934050.1"/>
    <property type="molecule type" value="Genomic_DNA"/>
</dbReference>
<keyword evidence="1" id="KW-1133">Transmembrane helix</keyword>
<protein>
    <submittedName>
        <fullName evidence="2">Uncharacterized protein</fullName>
    </submittedName>
</protein>
<evidence type="ECO:0000313" key="3">
    <source>
        <dbReference type="Proteomes" id="UP000612361"/>
    </source>
</evidence>
<organism evidence="2 3">
    <name type="scientific">Undibacterium rugosum</name>
    <dbReference type="NCBI Taxonomy" id="2762291"/>
    <lineage>
        <taxon>Bacteria</taxon>
        <taxon>Pseudomonadati</taxon>
        <taxon>Pseudomonadota</taxon>
        <taxon>Betaproteobacteria</taxon>
        <taxon>Burkholderiales</taxon>
        <taxon>Oxalobacteraceae</taxon>
        <taxon>Undibacterium</taxon>
    </lineage>
</organism>
<reference evidence="2" key="1">
    <citation type="submission" date="2020-08" db="EMBL/GenBank/DDBJ databases">
        <title>Novel species isolated from subtropical streams in China.</title>
        <authorList>
            <person name="Lu H."/>
        </authorList>
    </citation>
    <scope>NUCLEOTIDE SEQUENCE</scope>
    <source>
        <strain evidence="2">CY7W</strain>
    </source>
</reference>
<evidence type="ECO:0000313" key="2">
    <source>
        <dbReference type="EMBL" id="MBC3934050.1"/>
    </source>
</evidence>
<dbReference type="AlphaFoldDB" id="A0A923I7G4"/>
<keyword evidence="1" id="KW-0812">Transmembrane</keyword>
<sequence length="145" mass="15968">MGKNRYWRIRLAMVLFFLILMPLKYAILSVGGTETIGKVTLLSTSCDNGSPIKPKPRVTAAIWVGDMKHEVSGGGGDGIPEFCNIKIGGTLKVTYFDMPKVNYTLATIGNPKEIFLTFFGCGIFLNIVGNLLLVLLKWDAARRLK</sequence>
<name>A0A923I7G4_9BURK</name>
<gene>
    <name evidence="2" type="ORF">H8K47_01635</name>
</gene>
<evidence type="ECO:0000256" key="1">
    <source>
        <dbReference type="SAM" id="Phobius"/>
    </source>
</evidence>
<proteinExistence type="predicted"/>
<feature type="transmembrane region" description="Helical" evidence="1">
    <location>
        <begin position="114"/>
        <end position="136"/>
    </location>
</feature>
<keyword evidence="3" id="KW-1185">Reference proteome</keyword>
<dbReference type="Proteomes" id="UP000612361">
    <property type="component" value="Unassembled WGS sequence"/>
</dbReference>
<dbReference type="RefSeq" id="WP_186879696.1">
    <property type="nucleotide sequence ID" value="NZ_JACOGG010000002.1"/>
</dbReference>
<comment type="caution">
    <text evidence="2">The sequence shown here is derived from an EMBL/GenBank/DDBJ whole genome shotgun (WGS) entry which is preliminary data.</text>
</comment>
<accession>A0A923I7G4</accession>